<protein>
    <submittedName>
        <fullName evidence="2 3">S-adenosylmethionine synthase</fullName>
    </submittedName>
</protein>
<name>A0A084VZQ2_ANOSI</name>
<feature type="compositionally biased region" description="Polar residues" evidence="1">
    <location>
        <begin position="1"/>
        <end position="22"/>
    </location>
</feature>
<dbReference type="Proteomes" id="UP000030765">
    <property type="component" value="Unassembled WGS sequence"/>
</dbReference>
<organism evidence="2">
    <name type="scientific">Anopheles sinensis</name>
    <name type="common">Mosquito</name>
    <dbReference type="NCBI Taxonomy" id="74873"/>
    <lineage>
        <taxon>Eukaryota</taxon>
        <taxon>Metazoa</taxon>
        <taxon>Ecdysozoa</taxon>
        <taxon>Arthropoda</taxon>
        <taxon>Hexapoda</taxon>
        <taxon>Insecta</taxon>
        <taxon>Pterygota</taxon>
        <taxon>Neoptera</taxon>
        <taxon>Endopterygota</taxon>
        <taxon>Diptera</taxon>
        <taxon>Nematocera</taxon>
        <taxon>Culicoidea</taxon>
        <taxon>Culicidae</taxon>
        <taxon>Anophelinae</taxon>
        <taxon>Anopheles</taxon>
    </lineage>
</organism>
<proteinExistence type="predicted"/>
<evidence type="ECO:0000256" key="1">
    <source>
        <dbReference type="SAM" id="MobiDB-lite"/>
    </source>
</evidence>
<evidence type="ECO:0000313" key="3">
    <source>
        <dbReference type="EnsemblMetazoa" id="ASIC011253-PA"/>
    </source>
</evidence>
<dbReference type="VEuPathDB" id="VectorBase:ASIC011253"/>
<accession>A0A084VZQ2</accession>
<feature type="region of interest" description="Disordered" evidence="1">
    <location>
        <begin position="1"/>
        <end position="23"/>
    </location>
</feature>
<dbReference type="EMBL" id="KE525255">
    <property type="protein sequence ID" value="KFB43446.1"/>
    <property type="molecule type" value="Genomic_DNA"/>
</dbReference>
<sequence>MGTTQKKLLYSNEESSPVQNDADTIGAGGEFGQYGWLTCAFADFLPYPMSSCGVLG</sequence>
<reference evidence="3" key="2">
    <citation type="submission" date="2020-05" db="UniProtKB">
        <authorList>
            <consortium name="EnsemblMetazoa"/>
        </authorList>
    </citation>
    <scope>IDENTIFICATION</scope>
</reference>
<dbReference type="EnsemblMetazoa" id="ASIC011253-RA">
    <property type="protein sequence ID" value="ASIC011253-PA"/>
    <property type="gene ID" value="ASIC011253"/>
</dbReference>
<gene>
    <name evidence="2" type="ORF">ZHAS_00011253</name>
</gene>
<dbReference type="EMBL" id="ATLV01018921">
    <property type="status" value="NOT_ANNOTATED_CDS"/>
    <property type="molecule type" value="Genomic_DNA"/>
</dbReference>
<reference evidence="2 4" key="1">
    <citation type="journal article" date="2014" name="BMC Genomics">
        <title>Genome sequence of Anopheles sinensis provides insight into genetics basis of mosquito competence for malaria parasites.</title>
        <authorList>
            <person name="Zhou D."/>
            <person name="Zhang D."/>
            <person name="Ding G."/>
            <person name="Shi L."/>
            <person name="Hou Q."/>
            <person name="Ye Y."/>
            <person name="Xu Y."/>
            <person name="Zhou H."/>
            <person name="Xiong C."/>
            <person name="Li S."/>
            <person name="Yu J."/>
            <person name="Hong S."/>
            <person name="Yu X."/>
            <person name="Zou P."/>
            <person name="Chen C."/>
            <person name="Chang X."/>
            <person name="Wang W."/>
            <person name="Lv Y."/>
            <person name="Sun Y."/>
            <person name="Ma L."/>
            <person name="Shen B."/>
            <person name="Zhu C."/>
        </authorList>
    </citation>
    <scope>NUCLEOTIDE SEQUENCE [LARGE SCALE GENOMIC DNA]</scope>
</reference>
<dbReference type="AlphaFoldDB" id="A0A084VZQ2"/>
<evidence type="ECO:0000313" key="4">
    <source>
        <dbReference type="Proteomes" id="UP000030765"/>
    </source>
</evidence>
<keyword evidence="4" id="KW-1185">Reference proteome</keyword>
<evidence type="ECO:0000313" key="2">
    <source>
        <dbReference type="EMBL" id="KFB43446.1"/>
    </source>
</evidence>